<evidence type="ECO:0000313" key="1">
    <source>
        <dbReference type="EMBL" id="MFC4128949.1"/>
    </source>
</evidence>
<name>A0ABV8LF49_9NOCA</name>
<sequence>MRRDHLIVAPHDPDGVWLAYPTAGKRSGEGGDCYEVKSFGDDELAAYRYCNRVDGFKAVLVKPGQTVLDAVNAMADAHD</sequence>
<comment type="caution">
    <text evidence="1">The sequence shown here is derived from an EMBL/GenBank/DDBJ whole genome shotgun (WGS) entry which is preliminary data.</text>
</comment>
<dbReference type="EMBL" id="JBHSBA010000018">
    <property type="protein sequence ID" value="MFC4128949.1"/>
    <property type="molecule type" value="Genomic_DNA"/>
</dbReference>
<organism evidence="1 2">
    <name type="scientific">Nocardia rhizosphaerae</name>
    <dbReference type="NCBI Taxonomy" id="1691571"/>
    <lineage>
        <taxon>Bacteria</taxon>
        <taxon>Bacillati</taxon>
        <taxon>Actinomycetota</taxon>
        <taxon>Actinomycetes</taxon>
        <taxon>Mycobacteriales</taxon>
        <taxon>Nocardiaceae</taxon>
        <taxon>Nocardia</taxon>
    </lineage>
</organism>
<proteinExistence type="predicted"/>
<accession>A0ABV8LF49</accession>
<dbReference type="RefSeq" id="WP_378554835.1">
    <property type="nucleotide sequence ID" value="NZ_JBHSBA010000018.1"/>
</dbReference>
<dbReference type="Proteomes" id="UP001595767">
    <property type="component" value="Unassembled WGS sequence"/>
</dbReference>
<evidence type="ECO:0008006" key="3">
    <source>
        <dbReference type="Google" id="ProtNLM"/>
    </source>
</evidence>
<reference evidence="2" key="1">
    <citation type="journal article" date="2019" name="Int. J. Syst. Evol. Microbiol.">
        <title>The Global Catalogue of Microorganisms (GCM) 10K type strain sequencing project: providing services to taxonomists for standard genome sequencing and annotation.</title>
        <authorList>
            <consortium name="The Broad Institute Genomics Platform"/>
            <consortium name="The Broad Institute Genome Sequencing Center for Infectious Disease"/>
            <person name="Wu L."/>
            <person name="Ma J."/>
        </authorList>
    </citation>
    <scope>NUCLEOTIDE SEQUENCE [LARGE SCALE GENOMIC DNA]</scope>
    <source>
        <strain evidence="2">CGMCC 4.7204</strain>
    </source>
</reference>
<keyword evidence="2" id="KW-1185">Reference proteome</keyword>
<protein>
    <recommendedName>
        <fullName evidence="3">DUF397 domain-containing protein</fullName>
    </recommendedName>
</protein>
<evidence type="ECO:0000313" key="2">
    <source>
        <dbReference type="Proteomes" id="UP001595767"/>
    </source>
</evidence>
<gene>
    <name evidence="1" type="ORF">ACFOW8_28865</name>
</gene>